<keyword evidence="4" id="KW-1185">Reference proteome</keyword>
<accession>A0A1Y2AG55</accession>
<sequence length="432" mass="47021">MDEEVSELSYGSPEAVGLLSGPFETLHKVSLDYLTPRNYGDATFNAVHPLYPGAVVLVGHRKTIVSHFAVGQSLLYADVHGVLLPEDKQRGMQLDTVFDIASLTKLFTTILILDQVGKGKVDLNTSVATYLPDFAVDAKCAITVLQLLTHTSGLPALPHPPLTPGYASVRERRKAVLAALPETPAGTKWLYSDINFMTLGFLLEVVSGQPLDALLEKTVTGARTKMLLLIQSLTAPQPLGMVDTFFNRGNGPKTGYLERTIATEFQRSILGPVGEIFEPLRPQPVQLSVHDENCWALDGVSGHAGLFSTAIDLAALCQMILGRGTLNGKCILEPWTVDLIFNQYSPLDDGYQGLGFRLDVDAWSGPMKSLNTATHTGYVGTTVNIDRESDTFWLHLTNRVHPSRTWSNTNIARQETGRLIAQALGQKTKLGG</sequence>
<dbReference type="Pfam" id="PF00144">
    <property type="entry name" value="Beta-lactamase"/>
    <property type="match status" value="1"/>
</dbReference>
<dbReference type="Proteomes" id="UP000193986">
    <property type="component" value="Unassembled WGS sequence"/>
</dbReference>
<dbReference type="GO" id="GO:0016787">
    <property type="term" value="F:hydrolase activity"/>
    <property type="evidence" value="ECO:0007669"/>
    <property type="project" value="UniProtKB-KW"/>
</dbReference>
<dbReference type="OrthoDB" id="428260at2759"/>
<dbReference type="InterPro" id="IPR050789">
    <property type="entry name" value="Diverse_Enzym_Activities"/>
</dbReference>
<evidence type="ECO:0000256" key="1">
    <source>
        <dbReference type="ARBA" id="ARBA00022801"/>
    </source>
</evidence>
<dbReference type="InParanoid" id="A0A1Y2AG55"/>
<dbReference type="STRING" id="71784.A0A1Y2AG55"/>
<evidence type="ECO:0000259" key="2">
    <source>
        <dbReference type="Pfam" id="PF00144"/>
    </source>
</evidence>
<evidence type="ECO:0000313" key="3">
    <source>
        <dbReference type="EMBL" id="ORY21521.1"/>
    </source>
</evidence>
<evidence type="ECO:0000313" key="4">
    <source>
        <dbReference type="Proteomes" id="UP000193986"/>
    </source>
</evidence>
<name>A0A1Y2AG55_9TREE</name>
<gene>
    <name evidence="3" type="ORF">BCR39DRAFT_553437</name>
</gene>
<dbReference type="PANTHER" id="PTHR43283">
    <property type="entry name" value="BETA-LACTAMASE-RELATED"/>
    <property type="match status" value="1"/>
</dbReference>
<proteinExistence type="predicted"/>
<dbReference type="AlphaFoldDB" id="A0A1Y2AG55"/>
<organism evidence="3 4">
    <name type="scientific">Naematelia encephala</name>
    <dbReference type="NCBI Taxonomy" id="71784"/>
    <lineage>
        <taxon>Eukaryota</taxon>
        <taxon>Fungi</taxon>
        <taxon>Dikarya</taxon>
        <taxon>Basidiomycota</taxon>
        <taxon>Agaricomycotina</taxon>
        <taxon>Tremellomycetes</taxon>
        <taxon>Tremellales</taxon>
        <taxon>Naemateliaceae</taxon>
        <taxon>Naematelia</taxon>
    </lineage>
</organism>
<keyword evidence="1" id="KW-0378">Hydrolase</keyword>
<protein>
    <submittedName>
        <fullName evidence="3">Putative beta-lactamase</fullName>
    </submittedName>
</protein>
<dbReference type="EMBL" id="MCFC01000109">
    <property type="protein sequence ID" value="ORY21521.1"/>
    <property type="molecule type" value="Genomic_DNA"/>
</dbReference>
<dbReference type="SUPFAM" id="SSF56601">
    <property type="entry name" value="beta-lactamase/transpeptidase-like"/>
    <property type="match status" value="1"/>
</dbReference>
<reference evidence="3 4" key="1">
    <citation type="submission" date="2016-07" db="EMBL/GenBank/DDBJ databases">
        <title>Pervasive Adenine N6-methylation of Active Genes in Fungi.</title>
        <authorList>
            <consortium name="DOE Joint Genome Institute"/>
            <person name="Mondo S.J."/>
            <person name="Dannebaum R.O."/>
            <person name="Kuo R.C."/>
            <person name="Labutti K."/>
            <person name="Haridas S."/>
            <person name="Kuo A."/>
            <person name="Salamov A."/>
            <person name="Ahrendt S.R."/>
            <person name="Lipzen A."/>
            <person name="Sullivan W."/>
            <person name="Andreopoulos W.B."/>
            <person name="Clum A."/>
            <person name="Lindquist E."/>
            <person name="Daum C."/>
            <person name="Ramamoorthy G.K."/>
            <person name="Gryganskyi A."/>
            <person name="Culley D."/>
            <person name="Magnuson J.K."/>
            <person name="James T.Y."/>
            <person name="O'Malley M.A."/>
            <person name="Stajich J.E."/>
            <person name="Spatafora J.W."/>
            <person name="Visel A."/>
            <person name="Grigoriev I.V."/>
        </authorList>
    </citation>
    <scope>NUCLEOTIDE SEQUENCE [LARGE SCALE GENOMIC DNA]</scope>
    <source>
        <strain evidence="3 4">68-887.2</strain>
    </source>
</reference>
<dbReference type="InterPro" id="IPR001466">
    <property type="entry name" value="Beta-lactam-related"/>
</dbReference>
<dbReference type="InterPro" id="IPR012338">
    <property type="entry name" value="Beta-lactam/transpept-like"/>
</dbReference>
<comment type="caution">
    <text evidence="3">The sequence shown here is derived from an EMBL/GenBank/DDBJ whole genome shotgun (WGS) entry which is preliminary data.</text>
</comment>
<feature type="domain" description="Beta-lactamase-related" evidence="2">
    <location>
        <begin position="52"/>
        <end position="414"/>
    </location>
</feature>
<dbReference type="PANTHER" id="PTHR43283:SF11">
    <property type="entry name" value="BETA-LACTAMASE-RELATED DOMAIN-CONTAINING PROTEIN"/>
    <property type="match status" value="1"/>
</dbReference>
<dbReference type="Gene3D" id="3.40.710.10">
    <property type="entry name" value="DD-peptidase/beta-lactamase superfamily"/>
    <property type="match status" value="1"/>
</dbReference>